<sequence length="190" mass="21125">MEVPKEQLSQLTNGAGSLPSQKKRLVRVYQLSMFLNDDTNRQGLGFRMDFSEFYDRQNVQPRTSMTFHIAVESTKDPLSMYQITVKVPPSMTAVDLNLLPDASRSTQDIVMTGPDTFDTEREVYHSSSPRASRSGKPSAPSMAVEESFFRHATAVGEPCTYFSVGSRGALFVTRSQHQVKSFSSLWGIGG</sequence>
<protein>
    <submittedName>
        <fullName evidence="1">Uncharacterized protein</fullName>
    </submittedName>
</protein>
<reference evidence="1" key="1">
    <citation type="submission" date="2020-05" db="EMBL/GenBank/DDBJ databases">
        <title>Large-scale comparative analyses of tick genomes elucidate their genetic diversity and vector capacities.</title>
        <authorList>
            <person name="Jia N."/>
            <person name="Wang J."/>
            <person name="Shi W."/>
            <person name="Du L."/>
            <person name="Sun Y."/>
            <person name="Zhan W."/>
            <person name="Jiang J."/>
            <person name="Wang Q."/>
            <person name="Zhang B."/>
            <person name="Ji P."/>
            <person name="Sakyi L.B."/>
            <person name="Cui X."/>
            <person name="Yuan T."/>
            <person name="Jiang B."/>
            <person name="Yang W."/>
            <person name="Lam T.T.-Y."/>
            <person name="Chang Q."/>
            <person name="Ding S."/>
            <person name="Wang X."/>
            <person name="Zhu J."/>
            <person name="Ruan X."/>
            <person name="Zhao L."/>
            <person name="Wei J."/>
            <person name="Que T."/>
            <person name="Du C."/>
            <person name="Cheng J."/>
            <person name="Dai P."/>
            <person name="Han X."/>
            <person name="Huang E."/>
            <person name="Gao Y."/>
            <person name="Liu J."/>
            <person name="Shao H."/>
            <person name="Ye R."/>
            <person name="Li L."/>
            <person name="Wei W."/>
            <person name="Wang X."/>
            <person name="Wang C."/>
            <person name="Yang T."/>
            <person name="Huo Q."/>
            <person name="Li W."/>
            <person name="Guo W."/>
            <person name="Chen H."/>
            <person name="Zhou L."/>
            <person name="Ni X."/>
            <person name="Tian J."/>
            <person name="Zhou Y."/>
            <person name="Sheng Y."/>
            <person name="Liu T."/>
            <person name="Pan Y."/>
            <person name="Xia L."/>
            <person name="Li J."/>
            <person name="Zhao F."/>
            <person name="Cao W."/>
        </authorList>
    </citation>
    <scope>NUCLEOTIDE SEQUENCE</scope>
    <source>
        <strain evidence="1">Dsil-2018</strain>
    </source>
</reference>
<keyword evidence="2" id="KW-1185">Reference proteome</keyword>
<dbReference type="Proteomes" id="UP000821865">
    <property type="component" value="Chromosome 1"/>
</dbReference>
<evidence type="ECO:0000313" key="2">
    <source>
        <dbReference type="Proteomes" id="UP000821865"/>
    </source>
</evidence>
<accession>A0ACB8E1T7</accession>
<proteinExistence type="predicted"/>
<dbReference type="EMBL" id="CM023470">
    <property type="protein sequence ID" value="KAH7980566.1"/>
    <property type="molecule type" value="Genomic_DNA"/>
</dbReference>
<gene>
    <name evidence="1" type="ORF">HPB49_017268</name>
</gene>
<organism evidence="1 2">
    <name type="scientific">Dermacentor silvarum</name>
    <name type="common">Tick</name>
    <dbReference type="NCBI Taxonomy" id="543639"/>
    <lineage>
        <taxon>Eukaryota</taxon>
        <taxon>Metazoa</taxon>
        <taxon>Ecdysozoa</taxon>
        <taxon>Arthropoda</taxon>
        <taxon>Chelicerata</taxon>
        <taxon>Arachnida</taxon>
        <taxon>Acari</taxon>
        <taxon>Parasitiformes</taxon>
        <taxon>Ixodida</taxon>
        <taxon>Ixodoidea</taxon>
        <taxon>Ixodidae</taxon>
        <taxon>Rhipicephalinae</taxon>
        <taxon>Dermacentor</taxon>
    </lineage>
</organism>
<evidence type="ECO:0000313" key="1">
    <source>
        <dbReference type="EMBL" id="KAH7980566.1"/>
    </source>
</evidence>
<comment type="caution">
    <text evidence="1">The sequence shown here is derived from an EMBL/GenBank/DDBJ whole genome shotgun (WGS) entry which is preliminary data.</text>
</comment>
<name>A0ACB8E1T7_DERSI</name>